<accession>A0A1E1WV89</accession>
<dbReference type="InterPro" id="IPR013087">
    <property type="entry name" value="Znf_C2H2_type"/>
</dbReference>
<dbReference type="Gene3D" id="3.30.160.60">
    <property type="entry name" value="Classic Zinc Finger"/>
    <property type="match status" value="2"/>
</dbReference>
<evidence type="ECO:0000256" key="3">
    <source>
        <dbReference type="ARBA" id="ARBA00022771"/>
    </source>
</evidence>
<dbReference type="GO" id="GO:0045944">
    <property type="term" value="P:positive regulation of transcription by RNA polymerase II"/>
    <property type="evidence" value="ECO:0007669"/>
    <property type="project" value="TreeGrafter"/>
</dbReference>
<dbReference type="InterPro" id="IPR050688">
    <property type="entry name" value="Zinc_finger/UBP_domain"/>
</dbReference>
<name>A0A1E1WV89_PECGO</name>
<evidence type="ECO:0000256" key="5">
    <source>
        <dbReference type="PROSITE-ProRule" id="PRU00042"/>
    </source>
</evidence>
<dbReference type="GO" id="GO:0005634">
    <property type="term" value="C:nucleus"/>
    <property type="evidence" value="ECO:0007669"/>
    <property type="project" value="TreeGrafter"/>
</dbReference>
<protein>
    <recommendedName>
        <fullName evidence="6">C2H2-type domain-containing protein</fullName>
    </recommendedName>
</protein>
<dbReference type="SMART" id="SM00355">
    <property type="entry name" value="ZnF_C2H2"/>
    <property type="match status" value="4"/>
</dbReference>
<evidence type="ECO:0000256" key="4">
    <source>
        <dbReference type="ARBA" id="ARBA00022833"/>
    </source>
</evidence>
<dbReference type="SUPFAM" id="SSF57667">
    <property type="entry name" value="beta-beta-alpha zinc fingers"/>
    <property type="match status" value="2"/>
</dbReference>
<keyword evidence="4" id="KW-0862">Zinc</keyword>
<proteinExistence type="predicted"/>
<dbReference type="PANTHER" id="PTHR24403">
    <property type="entry name" value="ZINC FINGER PROTEIN"/>
    <property type="match status" value="1"/>
</dbReference>
<feature type="domain" description="C2H2-type" evidence="6">
    <location>
        <begin position="204"/>
        <end position="231"/>
    </location>
</feature>
<dbReference type="PANTHER" id="PTHR24403:SF109">
    <property type="entry name" value="ZINC FINGER PROTEIN 845-LIKE"/>
    <property type="match status" value="1"/>
</dbReference>
<reference evidence="7" key="1">
    <citation type="submission" date="2015-09" db="EMBL/GenBank/DDBJ databases">
        <title>De novo assembly of Pectinophora gossypiella (Pink Bollworm) gut transcriptome.</title>
        <authorList>
            <person name="Tassone E.E."/>
        </authorList>
    </citation>
    <scope>NUCLEOTIDE SEQUENCE</scope>
</reference>
<keyword evidence="1" id="KW-0479">Metal-binding</keyword>
<dbReference type="OrthoDB" id="3561125at2759"/>
<dbReference type="PROSITE" id="PS50157">
    <property type="entry name" value="ZINC_FINGER_C2H2_2"/>
    <property type="match status" value="1"/>
</dbReference>
<sequence>MLETEFIEMEGGSLEVVNLVVSVDPEVVLGDHTYTSTKKVKKVIKPKTKDALNQKLIKMIEGKHIVNLKALYGCNVCNFTTFSKESIDFHSLSHKPTKKPVQKKREACHKPGNTCCTSCFVKKIKKLPDGRLRCPHCSFFTTRLQGLNVHLRSHEKRPYKCADCPYSGRDVKALIQHVRLGHRATQYLDRFEQEVRVKNGKKPYCCKYCEYTTKFAKNLVKHVKKHLDVKPDIELSLYNKIK</sequence>
<dbReference type="InterPro" id="IPR036236">
    <property type="entry name" value="Znf_C2H2_sf"/>
</dbReference>
<keyword evidence="2" id="KW-0677">Repeat</keyword>
<dbReference type="EMBL" id="GDQN01000124">
    <property type="protein sequence ID" value="JAT90930.1"/>
    <property type="molecule type" value="Transcribed_RNA"/>
</dbReference>
<evidence type="ECO:0000313" key="7">
    <source>
        <dbReference type="EMBL" id="JAT90930.1"/>
    </source>
</evidence>
<evidence type="ECO:0000259" key="6">
    <source>
        <dbReference type="PROSITE" id="PS50157"/>
    </source>
</evidence>
<evidence type="ECO:0000256" key="2">
    <source>
        <dbReference type="ARBA" id="ARBA00022737"/>
    </source>
</evidence>
<dbReference type="GO" id="GO:0008270">
    <property type="term" value="F:zinc ion binding"/>
    <property type="evidence" value="ECO:0007669"/>
    <property type="project" value="UniProtKB-KW"/>
</dbReference>
<evidence type="ECO:0000256" key="1">
    <source>
        <dbReference type="ARBA" id="ARBA00022723"/>
    </source>
</evidence>
<organism evidence="7">
    <name type="scientific">Pectinophora gossypiella</name>
    <name type="common">Cotton pink bollworm</name>
    <name type="synonym">Depressaria gossypiella</name>
    <dbReference type="NCBI Taxonomy" id="13191"/>
    <lineage>
        <taxon>Eukaryota</taxon>
        <taxon>Metazoa</taxon>
        <taxon>Ecdysozoa</taxon>
        <taxon>Arthropoda</taxon>
        <taxon>Hexapoda</taxon>
        <taxon>Insecta</taxon>
        <taxon>Pterygota</taxon>
        <taxon>Neoptera</taxon>
        <taxon>Endopterygota</taxon>
        <taxon>Lepidoptera</taxon>
        <taxon>Glossata</taxon>
        <taxon>Ditrysia</taxon>
        <taxon>Gelechioidea</taxon>
        <taxon>Gelechiidae</taxon>
        <taxon>Apatetrinae</taxon>
        <taxon>Pectinophora</taxon>
    </lineage>
</organism>
<dbReference type="AlphaFoldDB" id="A0A1E1WV89"/>
<keyword evidence="3 5" id="KW-0863">Zinc-finger</keyword>
<gene>
    <name evidence="7" type="ORF">g.1449</name>
</gene>